<evidence type="ECO:0000259" key="2">
    <source>
        <dbReference type="Pfam" id="PF09323"/>
    </source>
</evidence>
<dbReference type="Pfam" id="PF09323">
    <property type="entry name" value="DUF1980"/>
    <property type="match status" value="1"/>
</dbReference>
<name>A0A7V7RLR9_9BACI</name>
<dbReference type="InterPro" id="IPR048493">
    <property type="entry name" value="DUF1980_N"/>
</dbReference>
<feature type="transmembrane region" description="Helical" evidence="1">
    <location>
        <begin position="80"/>
        <end position="101"/>
    </location>
</feature>
<dbReference type="EMBL" id="WBOT01000003">
    <property type="protein sequence ID" value="KAB2332794.1"/>
    <property type="molecule type" value="Genomic_DNA"/>
</dbReference>
<proteinExistence type="predicted"/>
<keyword evidence="1" id="KW-1133">Transmembrane helix</keyword>
<gene>
    <name evidence="3" type="ORF">F7732_11970</name>
</gene>
<evidence type="ECO:0000313" key="3">
    <source>
        <dbReference type="EMBL" id="KAB2332794.1"/>
    </source>
</evidence>
<sequence length="102" mass="11630">MKNDWQLANELQAIILISFSLVLFKLFTTGQITDMLEPRLIPFALFAMAAMFLLGFFRMMNSDMYGADCDCEACDQGGTGLFGLFQYGVLFFLPIFIAFNYY</sequence>
<evidence type="ECO:0000313" key="4">
    <source>
        <dbReference type="Proteomes" id="UP000441354"/>
    </source>
</evidence>
<feature type="transmembrane region" description="Helical" evidence="1">
    <location>
        <begin position="12"/>
        <end position="28"/>
    </location>
</feature>
<comment type="caution">
    <text evidence="3">The sequence shown here is derived from an EMBL/GenBank/DDBJ whole genome shotgun (WGS) entry which is preliminary data.</text>
</comment>
<evidence type="ECO:0000256" key="1">
    <source>
        <dbReference type="SAM" id="Phobius"/>
    </source>
</evidence>
<keyword evidence="1" id="KW-0812">Transmembrane</keyword>
<protein>
    <submittedName>
        <fullName evidence="3">DUF1980 domain-containing protein</fullName>
    </submittedName>
</protein>
<organism evidence="3 4">
    <name type="scientific">Bacillus mesophilum</name>
    <dbReference type="NCBI Taxonomy" id="1071718"/>
    <lineage>
        <taxon>Bacteria</taxon>
        <taxon>Bacillati</taxon>
        <taxon>Bacillota</taxon>
        <taxon>Bacilli</taxon>
        <taxon>Bacillales</taxon>
        <taxon>Bacillaceae</taxon>
        <taxon>Bacillus</taxon>
    </lineage>
</organism>
<dbReference type="AlphaFoldDB" id="A0A7V7RLR9"/>
<keyword evidence="1" id="KW-0472">Membrane</keyword>
<feature type="transmembrane region" description="Helical" evidence="1">
    <location>
        <begin position="40"/>
        <end position="60"/>
    </location>
</feature>
<dbReference type="RefSeq" id="WP_151574119.1">
    <property type="nucleotide sequence ID" value="NZ_WBOT01000003.1"/>
</dbReference>
<dbReference type="OrthoDB" id="2877477at2"/>
<feature type="domain" description="DUF1980" evidence="2">
    <location>
        <begin position="11"/>
        <end position="99"/>
    </location>
</feature>
<dbReference type="Proteomes" id="UP000441354">
    <property type="component" value="Unassembled WGS sequence"/>
</dbReference>
<accession>A0A7V7RLR9</accession>
<keyword evidence="4" id="KW-1185">Reference proteome</keyword>
<reference evidence="3 4" key="1">
    <citation type="journal article" date="2014" name="Arch. Microbiol.">
        <title>Bacillus mesophilum sp. nov., strain IITR-54T, a novel 4-chlorobiphenyl dechlorinating bacterium.</title>
        <authorList>
            <person name="Manickam N."/>
            <person name="Singh N.K."/>
            <person name="Bajaj A."/>
            <person name="Kumar R.M."/>
            <person name="Kaur G."/>
            <person name="Kaur N."/>
            <person name="Bala M."/>
            <person name="Kumar A."/>
            <person name="Mayilraj S."/>
        </authorList>
    </citation>
    <scope>NUCLEOTIDE SEQUENCE [LARGE SCALE GENOMIC DNA]</scope>
    <source>
        <strain evidence="3 4">IITR-54</strain>
    </source>
</reference>